<feature type="coiled-coil region" evidence="1">
    <location>
        <begin position="76"/>
        <end position="131"/>
    </location>
</feature>
<feature type="compositionally biased region" description="Low complexity" evidence="2">
    <location>
        <begin position="155"/>
        <end position="164"/>
    </location>
</feature>
<feature type="region of interest" description="Disordered" evidence="2">
    <location>
        <begin position="140"/>
        <end position="215"/>
    </location>
</feature>
<proteinExistence type="predicted"/>
<keyword evidence="1" id="KW-0175">Coiled coil</keyword>
<feature type="compositionally biased region" description="Low complexity" evidence="2">
    <location>
        <begin position="187"/>
        <end position="199"/>
    </location>
</feature>
<name>A0AB34JM35_PRYPA</name>
<evidence type="ECO:0000313" key="4">
    <source>
        <dbReference type="Proteomes" id="UP001515480"/>
    </source>
</evidence>
<dbReference type="EMBL" id="JBGBPQ010000007">
    <property type="protein sequence ID" value="KAL1521972.1"/>
    <property type="molecule type" value="Genomic_DNA"/>
</dbReference>
<protein>
    <submittedName>
        <fullName evidence="3">Uncharacterized protein</fullName>
    </submittedName>
</protein>
<evidence type="ECO:0000256" key="1">
    <source>
        <dbReference type="SAM" id="Coils"/>
    </source>
</evidence>
<evidence type="ECO:0000313" key="3">
    <source>
        <dbReference type="EMBL" id="KAL1521972.1"/>
    </source>
</evidence>
<comment type="caution">
    <text evidence="3">The sequence shown here is derived from an EMBL/GenBank/DDBJ whole genome shotgun (WGS) entry which is preliminary data.</text>
</comment>
<evidence type="ECO:0000256" key="2">
    <source>
        <dbReference type="SAM" id="MobiDB-lite"/>
    </source>
</evidence>
<keyword evidence="4" id="KW-1185">Reference proteome</keyword>
<sequence>MSSELVRSSTSLSRLGRTCFLSCLTSVPVARASPSVPLRCSAAWLLPLLVERLHMLLAEGNDSSQDERAEVLISMLHIAENEIKAKDAQIDILNQMIAANERELSSKDGKIDELQQEIVRLKKEMDSFKTLFNRYLAKSEAARGSRQSSSPSLKGAAGAASNAPPGLPPPPTVVGTGVPSDGSAFVSASPAESTDSSSAVRPEKVSYMPVGVEQR</sequence>
<organism evidence="3 4">
    <name type="scientific">Prymnesium parvum</name>
    <name type="common">Toxic golden alga</name>
    <dbReference type="NCBI Taxonomy" id="97485"/>
    <lineage>
        <taxon>Eukaryota</taxon>
        <taxon>Haptista</taxon>
        <taxon>Haptophyta</taxon>
        <taxon>Prymnesiophyceae</taxon>
        <taxon>Prymnesiales</taxon>
        <taxon>Prymnesiaceae</taxon>
        <taxon>Prymnesium</taxon>
    </lineage>
</organism>
<dbReference type="AlphaFoldDB" id="A0AB34JM35"/>
<dbReference type="Proteomes" id="UP001515480">
    <property type="component" value="Unassembled WGS sequence"/>
</dbReference>
<accession>A0AB34JM35</accession>
<gene>
    <name evidence="3" type="ORF">AB1Y20_021618</name>
</gene>
<reference evidence="3 4" key="1">
    <citation type="journal article" date="2024" name="Science">
        <title>Giant polyketide synthase enzymes in the biosynthesis of giant marine polyether toxins.</title>
        <authorList>
            <person name="Fallon T.R."/>
            <person name="Shende V.V."/>
            <person name="Wierzbicki I.H."/>
            <person name="Pendleton A.L."/>
            <person name="Watervoot N.F."/>
            <person name="Auber R.P."/>
            <person name="Gonzalez D.J."/>
            <person name="Wisecaver J.H."/>
            <person name="Moore B.S."/>
        </authorList>
    </citation>
    <scope>NUCLEOTIDE SEQUENCE [LARGE SCALE GENOMIC DNA]</scope>
    <source>
        <strain evidence="3 4">12B1</strain>
    </source>
</reference>